<protein>
    <submittedName>
        <fullName evidence="8 10">Protein CREG1</fullName>
    </submittedName>
</protein>
<feature type="signal peptide" evidence="6">
    <location>
        <begin position="1"/>
        <end position="23"/>
    </location>
</feature>
<dbReference type="EMBL" id="GGMS01002324">
    <property type="protein sequence ID" value="MBY71527.1"/>
    <property type="molecule type" value="Transcribed_RNA"/>
</dbReference>
<evidence type="ECO:0000313" key="10">
    <source>
        <dbReference type="RefSeq" id="XP_025415676.1"/>
    </source>
</evidence>
<dbReference type="FunFam" id="2.30.110.10:FF:000004">
    <property type="entry name" value="Cellular repressor of E1A-stimulated genes 1"/>
    <property type="match status" value="1"/>
</dbReference>
<evidence type="ECO:0000256" key="1">
    <source>
        <dbReference type="ARBA" id="ARBA00004613"/>
    </source>
</evidence>
<accession>A0A2S2Q169</accession>
<evidence type="ECO:0000313" key="9">
    <source>
        <dbReference type="Proteomes" id="UP000694846"/>
    </source>
</evidence>
<name>A0A2S2Q169_9HEMI</name>
<organism evidence="8">
    <name type="scientific">Sipha flava</name>
    <name type="common">yellow sugarcane aphid</name>
    <dbReference type="NCBI Taxonomy" id="143950"/>
    <lineage>
        <taxon>Eukaryota</taxon>
        <taxon>Metazoa</taxon>
        <taxon>Ecdysozoa</taxon>
        <taxon>Arthropoda</taxon>
        <taxon>Hexapoda</taxon>
        <taxon>Insecta</taxon>
        <taxon>Pterygota</taxon>
        <taxon>Neoptera</taxon>
        <taxon>Paraneoptera</taxon>
        <taxon>Hemiptera</taxon>
        <taxon>Sternorrhyncha</taxon>
        <taxon>Aphidomorpha</taxon>
        <taxon>Aphidoidea</taxon>
        <taxon>Aphididae</taxon>
        <taxon>Sipha</taxon>
    </lineage>
</organism>
<dbReference type="Proteomes" id="UP000694846">
    <property type="component" value="Unplaced"/>
</dbReference>
<keyword evidence="5" id="KW-0325">Glycoprotein</keyword>
<dbReference type="OrthoDB" id="46836at2759"/>
<feature type="domain" description="CREG-like beta-barrel" evidence="7">
    <location>
        <begin position="34"/>
        <end position="205"/>
    </location>
</feature>
<dbReference type="SUPFAM" id="SSF50475">
    <property type="entry name" value="FMN-binding split barrel"/>
    <property type="match status" value="1"/>
</dbReference>
<evidence type="ECO:0000256" key="4">
    <source>
        <dbReference type="ARBA" id="ARBA00022729"/>
    </source>
</evidence>
<dbReference type="PANTHER" id="PTHR13343:SF17">
    <property type="entry name" value="CELLULAR REPRESSOR OF E1A-STIMULATED GENES, ISOFORM A"/>
    <property type="match status" value="1"/>
</dbReference>
<feature type="chain" id="PRO_5044578989" evidence="6">
    <location>
        <begin position="24"/>
        <end position="233"/>
    </location>
</feature>
<reference evidence="10" key="2">
    <citation type="submission" date="2025-04" db="UniProtKB">
        <authorList>
            <consortium name="RefSeq"/>
        </authorList>
    </citation>
    <scope>IDENTIFICATION</scope>
    <source>
        <tissue evidence="10">Whole body</tissue>
    </source>
</reference>
<dbReference type="PANTHER" id="PTHR13343">
    <property type="entry name" value="CREG1 PROTEIN"/>
    <property type="match status" value="1"/>
</dbReference>
<evidence type="ECO:0000313" key="8">
    <source>
        <dbReference type="EMBL" id="MBY71527.1"/>
    </source>
</evidence>
<keyword evidence="3" id="KW-0964">Secreted</keyword>
<evidence type="ECO:0000256" key="3">
    <source>
        <dbReference type="ARBA" id="ARBA00022525"/>
    </source>
</evidence>
<evidence type="ECO:0000259" key="7">
    <source>
        <dbReference type="Pfam" id="PF13883"/>
    </source>
</evidence>
<dbReference type="InterPro" id="IPR012349">
    <property type="entry name" value="Split_barrel_FMN-bd"/>
</dbReference>
<evidence type="ECO:0000256" key="6">
    <source>
        <dbReference type="SAM" id="SignalP"/>
    </source>
</evidence>
<dbReference type="RefSeq" id="XP_025415676.1">
    <property type="nucleotide sequence ID" value="XM_025559891.1"/>
</dbReference>
<gene>
    <name evidence="8" type="primary">CREG1</name>
    <name evidence="10" type="synonym">LOC112687270</name>
    <name evidence="8" type="ORF">g.16052</name>
</gene>
<keyword evidence="4 6" id="KW-0732">Signal</keyword>
<comment type="subcellular location">
    <subcellularLocation>
        <location evidence="1">Secreted</location>
    </subcellularLocation>
</comment>
<dbReference type="GO" id="GO:0005737">
    <property type="term" value="C:cytoplasm"/>
    <property type="evidence" value="ECO:0007669"/>
    <property type="project" value="UniProtKB-ARBA"/>
</dbReference>
<comment type="similarity">
    <text evidence="2">Belongs to the CREG family.</text>
</comment>
<proteinExistence type="inferred from homology"/>
<dbReference type="Gene3D" id="2.30.110.10">
    <property type="entry name" value="Electron Transport, Fmn-binding Protein, Chain A"/>
    <property type="match status" value="1"/>
</dbReference>
<dbReference type="Pfam" id="PF13883">
    <property type="entry name" value="CREG_beta-barrel"/>
    <property type="match status" value="1"/>
</dbReference>
<reference evidence="8" key="1">
    <citation type="submission" date="2018-04" db="EMBL/GenBank/DDBJ databases">
        <title>Transcriptome assembly of Sipha flava.</title>
        <authorList>
            <person name="Scully E.D."/>
            <person name="Geib S.M."/>
            <person name="Palmer N.A."/>
            <person name="Koch K."/>
            <person name="Bradshaw J."/>
            <person name="Heng-Moss T."/>
            <person name="Sarath G."/>
        </authorList>
    </citation>
    <scope>NUCLEOTIDE SEQUENCE</scope>
</reference>
<dbReference type="AlphaFoldDB" id="A0A2S2Q169"/>
<sequence>MIDHAPFFAILLALFSHGHHVQCLSFFHFVEDPPPVKDIAAMARYIVHYSDWTTLSYIGNQSFMDGMPMGRVYSISDGTIKNSTGIPYIMASPMDLSFQDVMKTKNCSLVLSLAQSNYCNQKSYDPEDPRCAQVILTGQFVKLNKDDPEYKIAKLSLWTRHPIMRKWNIDVPGHKWQFCKINIEHITLIDTFGGRKYPSIEDYFNAKPLIKHLPKLRRSVLTFKKEVIIDDEY</sequence>
<dbReference type="GO" id="GO:0005615">
    <property type="term" value="C:extracellular space"/>
    <property type="evidence" value="ECO:0007669"/>
    <property type="project" value="TreeGrafter"/>
</dbReference>
<evidence type="ECO:0000256" key="2">
    <source>
        <dbReference type="ARBA" id="ARBA00009230"/>
    </source>
</evidence>
<keyword evidence="9" id="KW-1185">Reference proteome</keyword>
<dbReference type="InterPro" id="IPR055343">
    <property type="entry name" value="CREG_beta-barrel"/>
</dbReference>
<evidence type="ECO:0000256" key="5">
    <source>
        <dbReference type="ARBA" id="ARBA00023180"/>
    </source>
</evidence>
<dbReference type="GO" id="GO:0012505">
    <property type="term" value="C:endomembrane system"/>
    <property type="evidence" value="ECO:0007669"/>
    <property type="project" value="UniProtKB-ARBA"/>
</dbReference>